<reference evidence="2 3" key="1">
    <citation type="submission" date="2023-07" db="EMBL/GenBank/DDBJ databases">
        <title>Citrobacter selenititolerans sp. nov., isolated from seleniferous soil.</title>
        <authorList>
            <person name="Zhang S."/>
            <person name="Li K."/>
            <person name="Peng J."/>
            <person name="Wang H."/>
            <person name="Sun J."/>
            <person name="Guo Y."/>
        </authorList>
    </citation>
    <scope>NUCLEOTIDE SEQUENCE [LARGE SCALE GENOMIC DNA]</scope>
    <source>
        <strain evidence="2 3">S2-9</strain>
    </source>
</reference>
<dbReference type="Proteomes" id="UP001174867">
    <property type="component" value="Unassembled WGS sequence"/>
</dbReference>
<feature type="chain" id="PRO_5047020991" description="DUF3857 domain-containing protein" evidence="1">
    <location>
        <begin position="22"/>
        <end position="176"/>
    </location>
</feature>
<evidence type="ECO:0008006" key="4">
    <source>
        <dbReference type="Google" id="ProtNLM"/>
    </source>
</evidence>
<comment type="caution">
    <text evidence="2">The sequence shown here is derived from an EMBL/GenBank/DDBJ whole genome shotgun (WGS) entry which is preliminary data.</text>
</comment>
<keyword evidence="1" id="KW-0732">Signal</keyword>
<evidence type="ECO:0000313" key="3">
    <source>
        <dbReference type="Proteomes" id="UP001174867"/>
    </source>
</evidence>
<sequence>MLRHCCTFLLISCFLVFFADAASIEEVNRFDKIIEVGDVLKCSASFNLKNNDKVYKIDSWAIMKVLSSEENKKRYRTTQYFRLQGTQVPYIRYESIVVVTRESRGGREEIEPDSVQVFYPAAPEQEAALVKEVRNMAPFYYSFENITFTHFPDYTGKVKYPAVEEEVTLYCHLLGK</sequence>
<keyword evidence="3" id="KW-1185">Reference proteome</keyword>
<proteinExistence type="predicted"/>
<name>A0ABT8PX39_9ENTR</name>
<protein>
    <recommendedName>
        <fullName evidence="4">DUF3857 domain-containing protein</fullName>
    </recommendedName>
</protein>
<evidence type="ECO:0000256" key="1">
    <source>
        <dbReference type="SAM" id="SignalP"/>
    </source>
</evidence>
<evidence type="ECO:0000313" key="2">
    <source>
        <dbReference type="EMBL" id="MDN8600547.1"/>
    </source>
</evidence>
<organism evidence="2 3">
    <name type="scientific">Citrobacter enshiensis</name>
    <dbReference type="NCBI Taxonomy" id="2971264"/>
    <lineage>
        <taxon>Bacteria</taxon>
        <taxon>Pseudomonadati</taxon>
        <taxon>Pseudomonadota</taxon>
        <taxon>Gammaproteobacteria</taxon>
        <taxon>Enterobacterales</taxon>
        <taxon>Enterobacteriaceae</taxon>
        <taxon>Citrobacter</taxon>
    </lineage>
</organism>
<accession>A0ABT8PX39</accession>
<gene>
    <name evidence="2" type="ORF">Q0A17_14175</name>
</gene>
<dbReference type="RefSeq" id="WP_301699636.1">
    <property type="nucleotide sequence ID" value="NZ_JAUJYW010000005.1"/>
</dbReference>
<dbReference type="EMBL" id="JAUJYW010000005">
    <property type="protein sequence ID" value="MDN8600547.1"/>
    <property type="molecule type" value="Genomic_DNA"/>
</dbReference>
<feature type="signal peptide" evidence="1">
    <location>
        <begin position="1"/>
        <end position="21"/>
    </location>
</feature>